<dbReference type="Proteomes" id="UP000863257">
    <property type="component" value="Unassembled WGS sequence"/>
</dbReference>
<keyword evidence="5 7" id="KW-0472">Membrane</keyword>
<evidence type="ECO:0000256" key="3">
    <source>
        <dbReference type="ARBA" id="ARBA00022692"/>
    </source>
</evidence>
<dbReference type="PANTHER" id="PTHR30625:SF3">
    <property type="entry name" value="TOL-PAL SYSTEM PROTEIN TOLQ"/>
    <property type="match status" value="1"/>
</dbReference>
<comment type="similarity">
    <text evidence="6">Belongs to the exbB/tolQ family.</text>
</comment>
<proteinExistence type="inferred from homology"/>
<reference evidence="9" key="1">
    <citation type="journal article" date="2018" name="Genome Biol.">
        <title>SKESA: strategic k-mer extension for scrupulous assemblies.</title>
        <authorList>
            <person name="Souvorov A."/>
            <person name="Agarwala R."/>
            <person name="Lipman D.J."/>
        </authorList>
    </citation>
    <scope>NUCLEOTIDE SEQUENCE</scope>
    <source>
        <strain evidence="9">BCW_3452</strain>
    </source>
</reference>
<keyword evidence="6" id="KW-0653">Protein transport</keyword>
<gene>
    <name evidence="9" type="ORF">I7730_14380</name>
</gene>
<evidence type="ECO:0000313" key="9">
    <source>
        <dbReference type="EMBL" id="HAS8540974.1"/>
    </source>
</evidence>
<evidence type="ECO:0000259" key="8">
    <source>
        <dbReference type="Pfam" id="PF01618"/>
    </source>
</evidence>
<name>A0A8H9N199_VIBVL</name>
<dbReference type="Pfam" id="PF01618">
    <property type="entry name" value="MotA_ExbB"/>
    <property type="match status" value="1"/>
</dbReference>
<reference evidence="9" key="2">
    <citation type="submission" date="2019-01" db="EMBL/GenBank/DDBJ databases">
        <authorList>
            <consortium name="NCBI Pathogen Detection Project"/>
        </authorList>
    </citation>
    <scope>NUCLEOTIDE SEQUENCE</scope>
    <source>
        <strain evidence="9">BCW_3452</strain>
    </source>
</reference>
<comment type="caution">
    <text evidence="9">The sequence shown here is derived from an EMBL/GenBank/DDBJ whole genome shotgun (WGS) entry which is preliminary data.</text>
</comment>
<dbReference type="InterPro" id="IPR050790">
    <property type="entry name" value="ExbB/TolQ_transport"/>
</dbReference>
<comment type="subcellular location">
    <subcellularLocation>
        <location evidence="1">Cell membrane</location>
        <topology evidence="1">Multi-pass membrane protein</topology>
    </subcellularLocation>
    <subcellularLocation>
        <location evidence="6">Membrane</location>
        <topology evidence="6">Multi-pass membrane protein</topology>
    </subcellularLocation>
</comment>
<keyword evidence="2" id="KW-1003">Cell membrane</keyword>
<keyword evidence="4 7" id="KW-1133">Transmembrane helix</keyword>
<feature type="transmembrane region" description="Helical" evidence="7">
    <location>
        <begin position="12"/>
        <end position="36"/>
    </location>
</feature>
<organism evidence="9">
    <name type="scientific">Vibrio vulnificus</name>
    <dbReference type="NCBI Taxonomy" id="672"/>
    <lineage>
        <taxon>Bacteria</taxon>
        <taxon>Pseudomonadati</taxon>
        <taxon>Pseudomonadota</taxon>
        <taxon>Gammaproteobacteria</taxon>
        <taxon>Vibrionales</taxon>
        <taxon>Vibrionaceae</taxon>
        <taxon>Vibrio</taxon>
    </lineage>
</organism>
<evidence type="ECO:0000256" key="4">
    <source>
        <dbReference type="ARBA" id="ARBA00022989"/>
    </source>
</evidence>
<protein>
    <recommendedName>
        <fullName evidence="8">MotA/TolQ/ExbB proton channel domain-containing protein</fullName>
    </recommendedName>
</protein>
<evidence type="ECO:0000256" key="2">
    <source>
        <dbReference type="ARBA" id="ARBA00022475"/>
    </source>
</evidence>
<feature type="transmembrane region" description="Helical" evidence="7">
    <location>
        <begin position="127"/>
        <end position="146"/>
    </location>
</feature>
<dbReference type="GO" id="GO:0017038">
    <property type="term" value="P:protein import"/>
    <property type="evidence" value="ECO:0007669"/>
    <property type="project" value="TreeGrafter"/>
</dbReference>
<dbReference type="AlphaFoldDB" id="A0A8H9N199"/>
<dbReference type="InterPro" id="IPR002898">
    <property type="entry name" value="MotA_ExbB_proton_chnl"/>
</dbReference>
<sequence length="225" mass="24578">MNASSMLSHASPVVILIVLGLIGVSILSWAITFWSCSFNFKEAKRAKVLNEVVEGKVIEDITKSLDERYLTDRTFEVIFSKTKVELSKGKALSLNEAMAKHQIIMETISNFTETYEKRLSKGKNMQATMATLAPYVGLVGTVWGILNAFVAMGEVANVSFTELAPAIGEALIATAIGLVAAISASFGQNMITSISEHSADRFKNSSERFLNAYTLKRVNESRGNQ</sequence>
<keyword evidence="6" id="KW-0813">Transport</keyword>
<dbReference type="GO" id="GO:0005886">
    <property type="term" value="C:plasma membrane"/>
    <property type="evidence" value="ECO:0007669"/>
    <property type="project" value="UniProtKB-SubCell"/>
</dbReference>
<evidence type="ECO:0000256" key="1">
    <source>
        <dbReference type="ARBA" id="ARBA00004651"/>
    </source>
</evidence>
<evidence type="ECO:0000256" key="5">
    <source>
        <dbReference type="ARBA" id="ARBA00023136"/>
    </source>
</evidence>
<evidence type="ECO:0000256" key="6">
    <source>
        <dbReference type="RuleBase" id="RU004057"/>
    </source>
</evidence>
<dbReference type="EMBL" id="DACRBY010000017">
    <property type="protein sequence ID" value="HAS8540974.1"/>
    <property type="molecule type" value="Genomic_DNA"/>
</dbReference>
<accession>A0A8H9N199</accession>
<dbReference type="PANTHER" id="PTHR30625">
    <property type="entry name" value="PROTEIN TOLQ"/>
    <property type="match status" value="1"/>
</dbReference>
<evidence type="ECO:0000256" key="7">
    <source>
        <dbReference type="SAM" id="Phobius"/>
    </source>
</evidence>
<keyword evidence="3 7" id="KW-0812">Transmembrane</keyword>
<feature type="domain" description="MotA/TolQ/ExbB proton channel" evidence="8">
    <location>
        <begin position="96"/>
        <end position="202"/>
    </location>
</feature>
<feature type="transmembrane region" description="Helical" evidence="7">
    <location>
        <begin position="166"/>
        <end position="186"/>
    </location>
</feature>